<sequence length="78" mass="8683">MPRVTMKDGNQKESLRALAAVLNKSWNLKVSKGLLPKKRTAHKQLSQHSTCTSKAVGNTLTWHARGAGFDPQHHIQIK</sequence>
<dbReference type="AlphaFoldDB" id="A0A8C9QB86"/>
<keyword evidence="2" id="KW-1185">Reference proteome</keyword>
<name>A0A8C9QB86_SPEDA</name>
<dbReference type="Proteomes" id="UP000694422">
    <property type="component" value="Unplaced"/>
</dbReference>
<reference evidence="1" key="2">
    <citation type="submission" date="2025-09" db="UniProtKB">
        <authorList>
            <consortium name="Ensembl"/>
        </authorList>
    </citation>
    <scope>IDENTIFICATION</scope>
</reference>
<evidence type="ECO:0000313" key="1">
    <source>
        <dbReference type="Ensembl" id="ENSSDAP00000019793.1"/>
    </source>
</evidence>
<reference evidence="1" key="1">
    <citation type="submission" date="2025-08" db="UniProtKB">
        <authorList>
            <consortium name="Ensembl"/>
        </authorList>
    </citation>
    <scope>IDENTIFICATION</scope>
</reference>
<evidence type="ECO:0000313" key="2">
    <source>
        <dbReference type="Proteomes" id="UP000694422"/>
    </source>
</evidence>
<accession>A0A8C9QB86</accession>
<organism evidence="1 2">
    <name type="scientific">Spermophilus dauricus</name>
    <name type="common">Daurian ground squirrel</name>
    <dbReference type="NCBI Taxonomy" id="99837"/>
    <lineage>
        <taxon>Eukaryota</taxon>
        <taxon>Metazoa</taxon>
        <taxon>Chordata</taxon>
        <taxon>Craniata</taxon>
        <taxon>Vertebrata</taxon>
        <taxon>Euteleostomi</taxon>
        <taxon>Mammalia</taxon>
        <taxon>Eutheria</taxon>
        <taxon>Euarchontoglires</taxon>
        <taxon>Glires</taxon>
        <taxon>Rodentia</taxon>
        <taxon>Sciuromorpha</taxon>
        <taxon>Sciuridae</taxon>
        <taxon>Xerinae</taxon>
        <taxon>Marmotini</taxon>
        <taxon>Spermophilus</taxon>
    </lineage>
</organism>
<proteinExistence type="predicted"/>
<protein>
    <submittedName>
        <fullName evidence="1">Uncharacterized protein</fullName>
    </submittedName>
</protein>
<dbReference type="Ensembl" id="ENSSDAT00000022645.1">
    <property type="protein sequence ID" value="ENSSDAP00000019793.1"/>
    <property type="gene ID" value="ENSSDAG00000018050.1"/>
</dbReference>